<keyword evidence="3" id="KW-1185">Reference proteome</keyword>
<dbReference type="PROSITE" id="PS51257">
    <property type="entry name" value="PROKAR_LIPOPROTEIN"/>
    <property type="match status" value="1"/>
</dbReference>
<evidence type="ECO:0000313" key="3">
    <source>
        <dbReference type="Proteomes" id="UP000198521"/>
    </source>
</evidence>
<accession>A0A1H7JMY3</accession>
<dbReference type="InterPro" id="IPR025634">
    <property type="entry name" value="DUF4292"/>
</dbReference>
<keyword evidence="1" id="KW-0732">Signal</keyword>
<organism evidence="2 3">
    <name type="scientific">Aquimarina amphilecti</name>
    <dbReference type="NCBI Taxonomy" id="1038014"/>
    <lineage>
        <taxon>Bacteria</taxon>
        <taxon>Pseudomonadati</taxon>
        <taxon>Bacteroidota</taxon>
        <taxon>Flavobacteriia</taxon>
        <taxon>Flavobacteriales</taxon>
        <taxon>Flavobacteriaceae</taxon>
        <taxon>Aquimarina</taxon>
    </lineage>
</organism>
<sequence>MNRIFYLLCFLLVMLQSCKGAKAIAGSNIKKLKTEKIISNHYNKAFNFTTINAKIKVRYDDGKQSFSPNVTIRLEKDKKIWVSAKVLGITLAKALITPDKVSYYEKINNTYFEGDFILLSNWLGTDLDYNKVQQLLLGQALFNLRDDKYTSSVENQKYKLQPKKELELFERLFVLNPDNFKMFSQQLKQPLENRNLVINYGSYQKVGNQDFPKEISILATEGVAKTSIMIEYRSVDYNAKVSFPFKIPSGYEQVTIE</sequence>
<dbReference type="STRING" id="1038014.SAMN04487910_1040"/>
<evidence type="ECO:0000313" key="2">
    <source>
        <dbReference type="EMBL" id="SEK75754.1"/>
    </source>
</evidence>
<proteinExistence type="predicted"/>
<protein>
    <recommendedName>
        <fullName evidence="4">DUF4292 domain-containing protein</fullName>
    </recommendedName>
</protein>
<feature type="chain" id="PRO_5011599392" description="DUF4292 domain-containing protein" evidence="1">
    <location>
        <begin position="22"/>
        <end position="257"/>
    </location>
</feature>
<name>A0A1H7JMY3_AQUAM</name>
<feature type="signal peptide" evidence="1">
    <location>
        <begin position="1"/>
        <end position="21"/>
    </location>
</feature>
<dbReference type="Pfam" id="PF14125">
    <property type="entry name" value="DUF4292"/>
    <property type="match status" value="1"/>
</dbReference>
<gene>
    <name evidence="2" type="ORF">SAMN04487910_1040</name>
</gene>
<evidence type="ECO:0008006" key="4">
    <source>
        <dbReference type="Google" id="ProtNLM"/>
    </source>
</evidence>
<dbReference type="RefSeq" id="WP_244542981.1">
    <property type="nucleotide sequence ID" value="NZ_FOAB01000002.1"/>
</dbReference>
<dbReference type="Proteomes" id="UP000198521">
    <property type="component" value="Unassembled WGS sequence"/>
</dbReference>
<reference evidence="2 3" key="1">
    <citation type="submission" date="2016-10" db="EMBL/GenBank/DDBJ databases">
        <authorList>
            <person name="de Groot N.N."/>
        </authorList>
    </citation>
    <scope>NUCLEOTIDE SEQUENCE [LARGE SCALE GENOMIC DNA]</scope>
    <source>
        <strain evidence="2 3">DSM 25232</strain>
    </source>
</reference>
<dbReference type="AlphaFoldDB" id="A0A1H7JMY3"/>
<dbReference type="EMBL" id="FOAB01000002">
    <property type="protein sequence ID" value="SEK75754.1"/>
    <property type="molecule type" value="Genomic_DNA"/>
</dbReference>
<evidence type="ECO:0000256" key="1">
    <source>
        <dbReference type="SAM" id="SignalP"/>
    </source>
</evidence>
<dbReference type="Gene3D" id="2.50.20.10">
    <property type="entry name" value="Lipoprotein localisation LolA/LolB/LppX"/>
    <property type="match status" value="1"/>
</dbReference>